<dbReference type="EMBL" id="JAEDAK010000018">
    <property type="protein sequence ID" value="MBH9579131.1"/>
    <property type="molecule type" value="Genomic_DNA"/>
</dbReference>
<dbReference type="Proteomes" id="UP000613266">
    <property type="component" value="Unassembled WGS sequence"/>
</dbReference>
<dbReference type="Pfam" id="PF01564">
    <property type="entry name" value="Spermine_synth"/>
    <property type="match status" value="1"/>
</dbReference>
<organism evidence="6 7">
    <name type="scientific">Inhella proteolytica</name>
    <dbReference type="NCBI Taxonomy" id="2795029"/>
    <lineage>
        <taxon>Bacteria</taxon>
        <taxon>Pseudomonadati</taxon>
        <taxon>Pseudomonadota</taxon>
        <taxon>Betaproteobacteria</taxon>
        <taxon>Burkholderiales</taxon>
        <taxon>Sphaerotilaceae</taxon>
        <taxon>Inhella</taxon>
    </lineage>
</organism>
<evidence type="ECO:0000313" key="7">
    <source>
        <dbReference type="Proteomes" id="UP000613266"/>
    </source>
</evidence>
<dbReference type="Gene3D" id="3.40.50.150">
    <property type="entry name" value="Vaccinia Virus protein VP39"/>
    <property type="match status" value="1"/>
</dbReference>
<evidence type="ECO:0000256" key="1">
    <source>
        <dbReference type="ARBA" id="ARBA00007867"/>
    </source>
</evidence>
<comment type="caution">
    <text evidence="6">The sequence shown here is derived from an EMBL/GenBank/DDBJ whole genome shotgun (WGS) entry which is preliminary data.</text>
</comment>
<evidence type="ECO:0000259" key="5">
    <source>
        <dbReference type="PROSITE" id="PS51006"/>
    </source>
</evidence>
<keyword evidence="7" id="KW-1185">Reference proteome</keyword>
<evidence type="ECO:0000256" key="4">
    <source>
        <dbReference type="PROSITE-ProRule" id="PRU00354"/>
    </source>
</evidence>
<dbReference type="PANTHER" id="PTHR43317">
    <property type="entry name" value="THERMOSPERMINE SYNTHASE ACAULIS5"/>
    <property type="match status" value="1"/>
</dbReference>
<feature type="domain" description="PABS" evidence="5">
    <location>
        <begin position="1"/>
        <end position="179"/>
    </location>
</feature>
<proteinExistence type="inferred from homology"/>
<name>A0A931J6G1_9BURK</name>
<evidence type="ECO:0000256" key="2">
    <source>
        <dbReference type="ARBA" id="ARBA00022679"/>
    </source>
</evidence>
<dbReference type="PROSITE" id="PS51006">
    <property type="entry name" value="PABS_2"/>
    <property type="match status" value="1"/>
</dbReference>
<dbReference type="InterPro" id="IPR029063">
    <property type="entry name" value="SAM-dependent_MTases_sf"/>
</dbReference>
<dbReference type="SUPFAM" id="SSF53335">
    <property type="entry name" value="S-adenosyl-L-methionine-dependent methyltransferases"/>
    <property type="match status" value="1"/>
</dbReference>
<comment type="similarity">
    <text evidence="1">Belongs to the spermidine/spermine synthase family.</text>
</comment>
<dbReference type="GO" id="GO:0006596">
    <property type="term" value="P:polyamine biosynthetic process"/>
    <property type="evidence" value="ECO:0007669"/>
    <property type="project" value="UniProtKB-UniRule"/>
</dbReference>
<accession>A0A931J6G1</accession>
<reference evidence="6" key="1">
    <citation type="submission" date="2020-12" db="EMBL/GenBank/DDBJ databases">
        <title>The genome sequence of Inhella sp. 1Y17.</title>
        <authorList>
            <person name="Liu Y."/>
        </authorList>
    </citation>
    <scope>NUCLEOTIDE SEQUENCE</scope>
    <source>
        <strain evidence="6">1Y17</strain>
    </source>
</reference>
<evidence type="ECO:0000256" key="3">
    <source>
        <dbReference type="ARBA" id="ARBA00023115"/>
    </source>
</evidence>
<feature type="active site" description="Proton acceptor" evidence="4">
    <location>
        <position position="102"/>
    </location>
</feature>
<dbReference type="CDD" id="cd02440">
    <property type="entry name" value="AdoMet_MTases"/>
    <property type="match status" value="1"/>
</dbReference>
<keyword evidence="2 4" id="KW-0808">Transferase</keyword>
<evidence type="ECO:0000313" key="6">
    <source>
        <dbReference type="EMBL" id="MBH9579131.1"/>
    </source>
</evidence>
<dbReference type="GO" id="GO:0016740">
    <property type="term" value="F:transferase activity"/>
    <property type="evidence" value="ECO:0007669"/>
    <property type="project" value="UniProtKB-UniRule"/>
</dbReference>
<protein>
    <recommendedName>
        <fullName evidence="5">PABS domain-containing protein</fullName>
    </recommendedName>
</protein>
<dbReference type="PANTHER" id="PTHR43317:SF11">
    <property type="entry name" value="POLYAMINE AMINOPROPYLTRANSFERASE 2"/>
    <property type="match status" value="1"/>
</dbReference>
<gene>
    <name evidence="6" type="ORF">I7X39_19740</name>
</gene>
<keyword evidence="3 4" id="KW-0620">Polyamine biosynthesis</keyword>
<dbReference type="InterPro" id="IPR030374">
    <property type="entry name" value="PABS"/>
</dbReference>
<dbReference type="AlphaFoldDB" id="A0A931J6G1"/>
<sequence>MRVDRPDRLELAYTRTMMGFLALQPAPQAIAMIGLGGGSLAKFIHQQLPQAFLKVVEINPHVIALREEFEVPPDSERFRVRLADGADFVRSPPQPFDVLLVDGFDYHGQPPALASQAFYDDCAALLSPEGVLVANLYAGDPDYERQLARIERAFAHQVLQLPDPECSNTIVFAGRQPLRARLGEARNPGLSPAAWAQVRGGVRAVQQALAQPTAG</sequence>